<dbReference type="EMBL" id="LAZR01030699">
    <property type="protein sequence ID" value="KKL55828.1"/>
    <property type="molecule type" value="Genomic_DNA"/>
</dbReference>
<dbReference type="Pfam" id="PF13385">
    <property type="entry name" value="Laminin_G_3"/>
    <property type="match status" value="1"/>
</dbReference>
<sequence>MRLKPRIFRKPQLTHPLARGLVGYWLFNEGSGNKVNDLSGNGNTGTFVNSPTWVPGEFGPAINFSGAADEYVNVLDSPELDGHTAMTWVFSHVSDDLSSANLGPLSKYEAINGERSWAIRQSGGVTEYNLVISNDGNAFEAQETANLNLVVGIRNQLAFTFDDGTGKAYKDGILTDTLTFSTHTSIFAGSKDVKIGTYRATEFNGLIDYVIIYNRALSASEIAQLYIDPFTLFDRSHLPLWQSGAAPPSPGQVIFITKAEREAAIKTAIPMMWACQGMNNRRDFMKHTSLAMFGL</sequence>
<dbReference type="SUPFAM" id="SSF49899">
    <property type="entry name" value="Concanavalin A-like lectins/glucanases"/>
    <property type="match status" value="1"/>
</dbReference>
<dbReference type="AlphaFoldDB" id="A0A0F9D298"/>
<name>A0A0F9D298_9ZZZZ</name>
<gene>
    <name evidence="1" type="ORF">LCGC14_2251530</name>
</gene>
<organism evidence="1">
    <name type="scientific">marine sediment metagenome</name>
    <dbReference type="NCBI Taxonomy" id="412755"/>
    <lineage>
        <taxon>unclassified sequences</taxon>
        <taxon>metagenomes</taxon>
        <taxon>ecological metagenomes</taxon>
    </lineage>
</organism>
<protein>
    <recommendedName>
        <fullName evidence="2">LamG-like jellyroll fold domain-containing protein</fullName>
    </recommendedName>
</protein>
<comment type="caution">
    <text evidence="1">The sequence shown here is derived from an EMBL/GenBank/DDBJ whole genome shotgun (WGS) entry which is preliminary data.</text>
</comment>
<dbReference type="InterPro" id="IPR013320">
    <property type="entry name" value="ConA-like_dom_sf"/>
</dbReference>
<proteinExistence type="predicted"/>
<dbReference type="PANTHER" id="PTHR47635">
    <property type="entry name" value="CUB DOMAIN-CONTAINING PROTEIN"/>
    <property type="match status" value="1"/>
</dbReference>
<dbReference type="Gene3D" id="2.60.120.200">
    <property type="match status" value="1"/>
</dbReference>
<reference evidence="1" key="1">
    <citation type="journal article" date="2015" name="Nature">
        <title>Complex archaea that bridge the gap between prokaryotes and eukaryotes.</title>
        <authorList>
            <person name="Spang A."/>
            <person name="Saw J.H."/>
            <person name="Jorgensen S.L."/>
            <person name="Zaremba-Niedzwiedzka K."/>
            <person name="Martijn J."/>
            <person name="Lind A.E."/>
            <person name="van Eijk R."/>
            <person name="Schleper C."/>
            <person name="Guy L."/>
            <person name="Ettema T.J."/>
        </authorList>
    </citation>
    <scope>NUCLEOTIDE SEQUENCE</scope>
</reference>
<accession>A0A0F9D298</accession>
<evidence type="ECO:0000313" key="1">
    <source>
        <dbReference type="EMBL" id="KKL55828.1"/>
    </source>
</evidence>
<evidence type="ECO:0008006" key="2">
    <source>
        <dbReference type="Google" id="ProtNLM"/>
    </source>
</evidence>
<dbReference type="PANTHER" id="PTHR47635:SF2">
    <property type="entry name" value="LAMG-LIKE JELLYROLL FOLD DOMAIN-CONTAINING PROTEIN"/>
    <property type="match status" value="1"/>
</dbReference>